<reference evidence="2 3" key="1">
    <citation type="journal article" date="2014" name="Genome Announc.">
        <title>Draft Genome Sequence of Bacteroides reticulotermitis Strain JCM 10512T, Isolated from the Gut of a Termite.</title>
        <authorList>
            <person name="Yuki M."/>
            <person name="Oshima K."/>
            <person name="Suda W."/>
            <person name="Sakamoto M."/>
            <person name="Iida T."/>
            <person name="Hattori M."/>
            <person name="Ohkuma M."/>
        </authorList>
    </citation>
    <scope>NUCLEOTIDE SEQUENCE [LARGE SCALE GENOMIC DNA]</scope>
    <source>
        <strain evidence="2 3">JCM 10512</strain>
    </source>
</reference>
<evidence type="ECO:0000313" key="3">
    <source>
        <dbReference type="Proteomes" id="UP000019131"/>
    </source>
</evidence>
<feature type="domain" description="FAS1" evidence="1">
    <location>
        <begin position="7"/>
        <end position="93"/>
    </location>
</feature>
<evidence type="ECO:0000313" key="2">
    <source>
        <dbReference type="EMBL" id="GAE84785.1"/>
    </source>
</evidence>
<dbReference type="Proteomes" id="UP000019131">
    <property type="component" value="Unassembled WGS sequence"/>
</dbReference>
<evidence type="ECO:0000259" key="1">
    <source>
        <dbReference type="PROSITE" id="PS50213"/>
    </source>
</evidence>
<dbReference type="InterPro" id="IPR036378">
    <property type="entry name" value="FAS1_dom_sf"/>
</dbReference>
<sequence length="93" mass="10382">MTVLLAGKAIYDVLKEKGNFKMYLEAADRTLYSSVLKGSGNYTVFAPNDDAFKKYLTENGYTSVEAIPVDELTKIIGYSLVYNKFEAAHLVML</sequence>
<dbReference type="STRING" id="1445607.JCM10512_3153"/>
<gene>
    <name evidence="2" type="ORF">JCM10512_3153</name>
</gene>
<protein>
    <recommendedName>
        <fullName evidence="1">FAS1 domain-containing protein</fullName>
    </recommendedName>
</protein>
<organism evidence="2 3">
    <name type="scientific">Bacteroides reticulotermitis JCM 10512</name>
    <dbReference type="NCBI Taxonomy" id="1445607"/>
    <lineage>
        <taxon>Bacteria</taxon>
        <taxon>Pseudomonadati</taxon>
        <taxon>Bacteroidota</taxon>
        <taxon>Bacteroidia</taxon>
        <taxon>Bacteroidales</taxon>
        <taxon>Bacteroidaceae</taxon>
        <taxon>Bacteroides</taxon>
    </lineage>
</organism>
<dbReference type="Pfam" id="PF02469">
    <property type="entry name" value="Fasciclin"/>
    <property type="match status" value="1"/>
</dbReference>
<dbReference type="InterPro" id="IPR000782">
    <property type="entry name" value="FAS1_domain"/>
</dbReference>
<dbReference type="EMBL" id="BAIV01000020">
    <property type="protein sequence ID" value="GAE84785.1"/>
    <property type="molecule type" value="Genomic_DNA"/>
</dbReference>
<dbReference type="Gene3D" id="2.30.180.10">
    <property type="entry name" value="FAS1 domain"/>
    <property type="match status" value="1"/>
</dbReference>
<keyword evidence="3" id="KW-1185">Reference proteome</keyword>
<name>W4UU58_9BACE</name>
<dbReference type="RefSeq" id="WP_044163552.1">
    <property type="nucleotide sequence ID" value="NZ_BAIV01000020.1"/>
</dbReference>
<comment type="caution">
    <text evidence="2">The sequence shown here is derived from an EMBL/GenBank/DDBJ whole genome shotgun (WGS) entry which is preliminary data.</text>
</comment>
<dbReference type="OrthoDB" id="1099567at2"/>
<dbReference type="PROSITE" id="PS50213">
    <property type="entry name" value="FAS1"/>
    <property type="match status" value="1"/>
</dbReference>
<dbReference type="AlphaFoldDB" id="W4UU58"/>
<accession>W4UU58</accession>
<proteinExistence type="predicted"/>
<dbReference type="SUPFAM" id="SSF82153">
    <property type="entry name" value="FAS1 domain"/>
    <property type="match status" value="1"/>
</dbReference>